<feature type="region of interest" description="Disordered" evidence="1">
    <location>
        <begin position="357"/>
        <end position="378"/>
    </location>
</feature>
<evidence type="ECO:0000313" key="3">
    <source>
        <dbReference type="Proteomes" id="UP000736672"/>
    </source>
</evidence>
<evidence type="ECO:0008006" key="4">
    <source>
        <dbReference type="Google" id="ProtNLM"/>
    </source>
</evidence>
<dbReference type="Pfam" id="PF13374">
    <property type="entry name" value="TPR_10"/>
    <property type="match status" value="2"/>
</dbReference>
<dbReference type="PANTHER" id="PTHR46082">
    <property type="entry name" value="ATP/GTP-BINDING PROTEIN-RELATED"/>
    <property type="match status" value="1"/>
</dbReference>
<gene>
    <name evidence="2" type="ORF">B0J15DRAFT_411160</name>
</gene>
<dbReference type="Proteomes" id="UP000736672">
    <property type="component" value="Unassembled WGS sequence"/>
</dbReference>
<dbReference type="AlphaFoldDB" id="A0A9P9JQZ3"/>
<organism evidence="2 3">
    <name type="scientific">Fusarium solani</name>
    <name type="common">Filamentous fungus</name>
    <dbReference type="NCBI Taxonomy" id="169388"/>
    <lineage>
        <taxon>Eukaryota</taxon>
        <taxon>Fungi</taxon>
        <taxon>Dikarya</taxon>
        <taxon>Ascomycota</taxon>
        <taxon>Pezizomycotina</taxon>
        <taxon>Sordariomycetes</taxon>
        <taxon>Hypocreomycetidae</taxon>
        <taxon>Hypocreales</taxon>
        <taxon>Nectriaceae</taxon>
        <taxon>Fusarium</taxon>
        <taxon>Fusarium solani species complex</taxon>
    </lineage>
</organism>
<reference evidence="2" key="1">
    <citation type="journal article" date="2021" name="Nat. Commun.">
        <title>Genetic determinants of endophytism in the Arabidopsis root mycobiome.</title>
        <authorList>
            <person name="Mesny F."/>
            <person name="Miyauchi S."/>
            <person name="Thiergart T."/>
            <person name="Pickel B."/>
            <person name="Atanasova L."/>
            <person name="Karlsson M."/>
            <person name="Huettel B."/>
            <person name="Barry K.W."/>
            <person name="Haridas S."/>
            <person name="Chen C."/>
            <person name="Bauer D."/>
            <person name="Andreopoulos W."/>
            <person name="Pangilinan J."/>
            <person name="LaButti K."/>
            <person name="Riley R."/>
            <person name="Lipzen A."/>
            <person name="Clum A."/>
            <person name="Drula E."/>
            <person name="Henrissat B."/>
            <person name="Kohler A."/>
            <person name="Grigoriev I.V."/>
            <person name="Martin F.M."/>
            <person name="Hacquard S."/>
        </authorList>
    </citation>
    <scope>NUCLEOTIDE SEQUENCE</scope>
    <source>
        <strain evidence="2">FSSC 5 MPI-SDFR-AT-0091</strain>
    </source>
</reference>
<keyword evidence="3" id="KW-1185">Reference proteome</keyword>
<name>A0A9P9JQZ3_FUSSL</name>
<dbReference type="InterPro" id="IPR053137">
    <property type="entry name" value="NLR-like"/>
</dbReference>
<feature type="compositionally biased region" description="Polar residues" evidence="1">
    <location>
        <begin position="366"/>
        <end position="378"/>
    </location>
</feature>
<evidence type="ECO:0000313" key="2">
    <source>
        <dbReference type="EMBL" id="KAH7228623.1"/>
    </source>
</evidence>
<accession>A0A9P9JQZ3</accession>
<proteinExistence type="predicted"/>
<dbReference type="OrthoDB" id="626167at2759"/>
<sequence length="378" mass="42357">MDAVGLQSFDNADPEQAEIVQRGVLKETKEFFNQDHPLATEIMHNLAITLAALEQYAEAIGFQREVLRRHETILGRYHPATLLAKDSLSTTLAAVDELDECASLVDDVRRAKQDYSALDKILEHLASSSWYKPHNIDATLNLQKALFTVRKNILGMKHPRTLQVMGSLILTLAHRGDLKEAISQQWRMVDSQQAVDASDEFDELAPTEVLAFLLRLDGQLADVLSLRRKLEEECKDKNGPEHLTTLIAMSKLGDALRGSGLLDEAMSAYNTVWETSKRCNGEQHPETIDAIEKLALTLHCQRKLGEAISHQQKVVALRRESVGLNDRRTVTSCETLAFWQFERGQFDDAVSSFHASSRKISHGTDEQSTNTESQDTLP</sequence>
<evidence type="ECO:0000256" key="1">
    <source>
        <dbReference type="SAM" id="MobiDB-lite"/>
    </source>
</evidence>
<dbReference type="InterPro" id="IPR011990">
    <property type="entry name" value="TPR-like_helical_dom_sf"/>
</dbReference>
<dbReference type="SUPFAM" id="SSF48452">
    <property type="entry name" value="TPR-like"/>
    <property type="match status" value="2"/>
</dbReference>
<comment type="caution">
    <text evidence="2">The sequence shown here is derived from an EMBL/GenBank/DDBJ whole genome shotgun (WGS) entry which is preliminary data.</text>
</comment>
<protein>
    <recommendedName>
        <fullName evidence="4">Kinesin light chain</fullName>
    </recommendedName>
</protein>
<dbReference type="EMBL" id="JAGTJS010000043">
    <property type="protein sequence ID" value="KAH7228623.1"/>
    <property type="molecule type" value="Genomic_DNA"/>
</dbReference>
<dbReference type="Gene3D" id="1.25.40.10">
    <property type="entry name" value="Tetratricopeptide repeat domain"/>
    <property type="match status" value="2"/>
</dbReference>
<dbReference type="PANTHER" id="PTHR46082:SF11">
    <property type="entry name" value="AAA+ ATPASE DOMAIN-CONTAINING PROTEIN-RELATED"/>
    <property type="match status" value="1"/>
</dbReference>